<dbReference type="Gene3D" id="3.40.50.1820">
    <property type="entry name" value="alpha/beta hydrolase"/>
    <property type="match status" value="1"/>
</dbReference>
<dbReference type="Proteomes" id="UP000092247">
    <property type="component" value="Unassembled WGS sequence"/>
</dbReference>
<dbReference type="PANTHER" id="PTHR46118:SF4">
    <property type="entry name" value="PROTEIN ABHD11"/>
    <property type="match status" value="1"/>
</dbReference>
<dbReference type="SUPFAM" id="SSF53474">
    <property type="entry name" value="alpha/beta-Hydrolases"/>
    <property type="match status" value="1"/>
</dbReference>
<feature type="domain" description="AB hydrolase-1" evidence="2">
    <location>
        <begin position="22"/>
        <end position="245"/>
    </location>
</feature>
<accession>A0A1B8HDJ8</accession>
<dbReference type="PANTHER" id="PTHR46118">
    <property type="entry name" value="PROTEIN ABHD11"/>
    <property type="match status" value="1"/>
</dbReference>
<evidence type="ECO:0000259" key="2">
    <source>
        <dbReference type="Pfam" id="PF00561"/>
    </source>
</evidence>
<evidence type="ECO:0000313" key="4">
    <source>
        <dbReference type="Proteomes" id="UP000092247"/>
    </source>
</evidence>
<protein>
    <submittedName>
        <fullName evidence="3">Acyl-CoA esterase</fullName>
    </submittedName>
</protein>
<dbReference type="EMBL" id="LZEX01000012">
    <property type="protein sequence ID" value="OBU07159.1"/>
    <property type="molecule type" value="Genomic_DNA"/>
</dbReference>
<sequence>MKLPALLHYEMFTPEISQSATPVVLIHGLFGDLHNLGVLGRELRTTHTVVQIDVRNHGDSPRALTMSYAEMAQDVLDLITSLAFEKVIVIGHSMGGKIAMAMAALAPETVKALVVIDMAPVAYGVRRHDEIIAALEDVTAAGVTTRRAATSVMEQRIKEDGVIPFLLKSFSQGEWKFNLPVIKAQYESIIGWEPLPALNVPLLLIPGGKSSYVKPEYREAIMQQFPQATAHVIAGCGHWVHAEKPDAVLRAIGRFLEKI</sequence>
<dbReference type="STRING" id="368603.AYY16_16580"/>
<dbReference type="InterPro" id="IPR029058">
    <property type="entry name" value="AB_hydrolase_fold"/>
</dbReference>
<dbReference type="Pfam" id="PF00561">
    <property type="entry name" value="Abhydrolase_1"/>
    <property type="match status" value="1"/>
</dbReference>
<dbReference type="GO" id="GO:0016787">
    <property type="term" value="F:hydrolase activity"/>
    <property type="evidence" value="ECO:0007669"/>
    <property type="project" value="UniProtKB-KW"/>
</dbReference>
<keyword evidence="1" id="KW-0378">Hydrolase</keyword>
<proteinExistence type="predicted"/>
<organism evidence="3 4">
    <name type="scientific">Morganella psychrotolerans</name>
    <dbReference type="NCBI Taxonomy" id="368603"/>
    <lineage>
        <taxon>Bacteria</taxon>
        <taxon>Pseudomonadati</taxon>
        <taxon>Pseudomonadota</taxon>
        <taxon>Gammaproteobacteria</taxon>
        <taxon>Enterobacterales</taxon>
        <taxon>Morganellaceae</taxon>
        <taxon>Morganella</taxon>
    </lineage>
</organism>
<comment type="caution">
    <text evidence="3">The sequence shown here is derived from an EMBL/GenBank/DDBJ whole genome shotgun (WGS) entry which is preliminary data.</text>
</comment>
<gene>
    <name evidence="3" type="ORF">AYY17_03790</name>
</gene>
<evidence type="ECO:0000256" key="1">
    <source>
        <dbReference type="ARBA" id="ARBA00022801"/>
    </source>
</evidence>
<dbReference type="AlphaFoldDB" id="A0A1B8HDJ8"/>
<dbReference type="InterPro" id="IPR000073">
    <property type="entry name" value="AB_hydrolase_1"/>
</dbReference>
<dbReference type="RefSeq" id="WP_067423048.1">
    <property type="nucleotide sequence ID" value="NZ_CBCPID010000001.1"/>
</dbReference>
<name>A0A1B8HDJ8_9GAMM</name>
<evidence type="ECO:0000313" key="3">
    <source>
        <dbReference type="EMBL" id="OBU07159.1"/>
    </source>
</evidence>
<reference evidence="3 4" key="1">
    <citation type="submission" date="2016-06" db="EMBL/GenBank/DDBJ databases">
        <authorList>
            <person name="Kjaerup R.B."/>
            <person name="Dalgaard T.S."/>
            <person name="Juul-Madsen H.R."/>
        </authorList>
    </citation>
    <scope>NUCLEOTIDE SEQUENCE [LARGE SCALE GENOMIC DNA]</scope>
    <source>
        <strain evidence="3 4">GCSL-Mp3</strain>
    </source>
</reference>